<dbReference type="AlphaFoldDB" id="A0A0J7L5E2"/>
<sequence>MNGTAALRRSVGAGQAGAISSGAIEPAPIATLVIYKDDAGFGMKVSGDNPVYVQSVKEASTQVVLTVQQKPVPASSTVAVTGTATATATIASGLQVGVAGAVSQQHQRPVSLSATGNMSPSQTTISLHRASTAPAGGASCNARITGPQPVDLEKKRQLETQRVHTFQLMLEKEQSYVDKLRSELAKAGTGSGNVNVATVQTELAGAERRVRTLQEQLAAISTTNEQVCIFIPCFSIRVPFLPADKICSGHFAKSVLDRFGYLGI</sequence>
<gene>
    <name evidence="2" type="ORF">RF55_1952</name>
</gene>
<dbReference type="GO" id="GO:0005737">
    <property type="term" value="C:cytoplasm"/>
    <property type="evidence" value="ECO:0007669"/>
    <property type="project" value="TreeGrafter"/>
</dbReference>
<proteinExistence type="predicted"/>
<dbReference type="PaxDb" id="67767-A0A0J7L5E2"/>
<evidence type="ECO:0000313" key="2">
    <source>
        <dbReference type="EMBL" id="KMQ97704.1"/>
    </source>
</evidence>
<dbReference type="GO" id="GO:0007186">
    <property type="term" value="P:G protein-coupled receptor signaling pathway"/>
    <property type="evidence" value="ECO:0007669"/>
    <property type="project" value="TreeGrafter"/>
</dbReference>
<name>A0A0J7L5E2_LASNI</name>
<keyword evidence="1" id="KW-0175">Coiled coil</keyword>
<evidence type="ECO:0000313" key="3">
    <source>
        <dbReference type="Proteomes" id="UP000036403"/>
    </source>
</evidence>
<dbReference type="Proteomes" id="UP000036403">
    <property type="component" value="Unassembled WGS sequence"/>
</dbReference>
<keyword evidence="3" id="KW-1185">Reference proteome</keyword>
<dbReference type="OrthoDB" id="2272012at2759"/>
<dbReference type="EMBL" id="LBMM01000702">
    <property type="protein sequence ID" value="KMQ97704.1"/>
    <property type="molecule type" value="Genomic_DNA"/>
</dbReference>
<accession>A0A0J7L5E2</accession>
<dbReference type="GO" id="GO:0001664">
    <property type="term" value="F:G protein-coupled receptor binding"/>
    <property type="evidence" value="ECO:0007669"/>
    <property type="project" value="TreeGrafter"/>
</dbReference>
<dbReference type="STRING" id="67767.A0A0J7L5E2"/>
<comment type="caution">
    <text evidence="2">The sequence shown here is derived from an EMBL/GenBank/DDBJ whole genome shotgun (WGS) entry which is preliminary data.</text>
</comment>
<organism evidence="2 3">
    <name type="scientific">Lasius niger</name>
    <name type="common">Black garden ant</name>
    <dbReference type="NCBI Taxonomy" id="67767"/>
    <lineage>
        <taxon>Eukaryota</taxon>
        <taxon>Metazoa</taxon>
        <taxon>Ecdysozoa</taxon>
        <taxon>Arthropoda</taxon>
        <taxon>Hexapoda</taxon>
        <taxon>Insecta</taxon>
        <taxon>Pterygota</taxon>
        <taxon>Neoptera</taxon>
        <taxon>Endopterygota</taxon>
        <taxon>Hymenoptera</taxon>
        <taxon>Apocrita</taxon>
        <taxon>Aculeata</taxon>
        <taxon>Formicoidea</taxon>
        <taxon>Formicidae</taxon>
        <taxon>Formicinae</taxon>
        <taxon>Lasius</taxon>
        <taxon>Lasius</taxon>
    </lineage>
</organism>
<reference evidence="2 3" key="1">
    <citation type="submission" date="2015-04" db="EMBL/GenBank/DDBJ databases">
        <title>Lasius niger genome sequencing.</title>
        <authorList>
            <person name="Konorov E.A."/>
            <person name="Nikitin M.A."/>
            <person name="Kirill M.V."/>
            <person name="Chang P."/>
        </authorList>
    </citation>
    <scope>NUCLEOTIDE SEQUENCE [LARGE SCALE GENOMIC DNA]</scope>
    <source>
        <tissue evidence="2">Whole</tissue>
    </source>
</reference>
<feature type="coiled-coil region" evidence="1">
    <location>
        <begin position="196"/>
        <end position="223"/>
    </location>
</feature>
<dbReference type="PANTHER" id="PTHR45872">
    <property type="entry name" value="RHO GUANINE NUCLEOTIDE EXCHANGE FACTOR 2, ISOFORM D"/>
    <property type="match status" value="1"/>
</dbReference>
<dbReference type="GO" id="GO:0005085">
    <property type="term" value="F:guanyl-nucleotide exchange factor activity"/>
    <property type="evidence" value="ECO:0007669"/>
    <property type="project" value="TreeGrafter"/>
</dbReference>
<protein>
    <submittedName>
        <fullName evidence="2">Rho guanine nucleotide exchange factor 12-like isoform x1 protein</fullName>
    </submittedName>
</protein>
<dbReference type="PANTHER" id="PTHR45872:SF2">
    <property type="entry name" value="RHO GUANINE NUCLEOTIDE EXCHANGE FACTOR 2, ISOFORM D"/>
    <property type="match status" value="1"/>
</dbReference>
<evidence type="ECO:0000256" key="1">
    <source>
        <dbReference type="SAM" id="Coils"/>
    </source>
</evidence>